<dbReference type="Pfam" id="PF13490">
    <property type="entry name" value="zf-HC2"/>
    <property type="match status" value="1"/>
</dbReference>
<evidence type="ECO:0000313" key="3">
    <source>
        <dbReference type="EMBL" id="CAA9427923.1"/>
    </source>
</evidence>
<sequence>MTDKCFDIGTMQAFLDGELAAEMTETVARHVAACDECACLLAESEEESALTFSALEMELNALVPTQRLWTKINDSIAREKKSFWKPILAFLLQPQTAAFASLIFVAVLSVTLLSLKPNAPTNYVAQTGEIQQKTIQPIAKNQLSPPAQTPLLLPEEKNTETIKSVQNKAEYRAAKTAYVRPEKVLTDAKSRDTKSDALVPAVRENSGNILGEESYIKTIATLNTTVANRKDEILSPSARFAFERDLAVTDDAIARMKLEVRRNPKNEAAKQILRASYQNKIDLLNSVADKTELMASLD</sequence>
<evidence type="ECO:0000259" key="2">
    <source>
        <dbReference type="Pfam" id="PF13490"/>
    </source>
</evidence>
<keyword evidence="1" id="KW-0812">Transmembrane</keyword>
<evidence type="ECO:0000256" key="1">
    <source>
        <dbReference type="SAM" id="Phobius"/>
    </source>
</evidence>
<reference evidence="3" key="1">
    <citation type="submission" date="2020-02" db="EMBL/GenBank/DDBJ databases">
        <authorList>
            <person name="Meier V. D."/>
        </authorList>
    </citation>
    <scope>NUCLEOTIDE SEQUENCE</scope>
    <source>
        <strain evidence="3">AVDCRST_MAG74</strain>
    </source>
</reference>
<dbReference type="AlphaFoldDB" id="A0A6J4Q4E9"/>
<keyword evidence="1" id="KW-1133">Transmembrane helix</keyword>
<organism evidence="3">
    <name type="scientific">uncultured Pyrinomonadaceae bacterium</name>
    <dbReference type="NCBI Taxonomy" id="2283094"/>
    <lineage>
        <taxon>Bacteria</taxon>
        <taxon>Pseudomonadati</taxon>
        <taxon>Acidobacteriota</taxon>
        <taxon>Blastocatellia</taxon>
        <taxon>Blastocatellales</taxon>
        <taxon>Pyrinomonadaceae</taxon>
        <taxon>environmental samples</taxon>
    </lineage>
</organism>
<feature type="transmembrane region" description="Helical" evidence="1">
    <location>
        <begin position="87"/>
        <end position="113"/>
    </location>
</feature>
<keyword evidence="1" id="KW-0472">Membrane</keyword>
<protein>
    <recommendedName>
        <fullName evidence="2">Putative zinc-finger domain-containing protein</fullName>
    </recommendedName>
</protein>
<dbReference type="EMBL" id="CADCUR010000295">
    <property type="protein sequence ID" value="CAA9427923.1"/>
    <property type="molecule type" value="Genomic_DNA"/>
</dbReference>
<gene>
    <name evidence="3" type="ORF">AVDCRST_MAG74-3475</name>
</gene>
<feature type="domain" description="Putative zinc-finger" evidence="2">
    <location>
        <begin position="11"/>
        <end position="38"/>
    </location>
</feature>
<proteinExistence type="predicted"/>
<dbReference type="InterPro" id="IPR027383">
    <property type="entry name" value="Znf_put"/>
</dbReference>
<accession>A0A6J4Q4E9</accession>
<name>A0A6J4Q4E9_9BACT</name>